<sequence length="199" mass="20558">MMLALIALSFSGMVLGAFGVGQCITGMTGGVMGVQALTAGSGCYAYTVAGTRYFGGGYSKKNCQALPHETENGLICCDTDKCNAPKECVAGMTGSVMGVQALTAGSGCYAYTVAGTRYFGGGYSIENCQALPHETENGLICCDTDKCNAPKECVAGMTGSVMGVQALTAGSGCYAYTVEGTPQICCFAVSEQLRWWLLH</sequence>
<gene>
    <name evidence="2" type="ORF">PGLA2088_LOCUS11367</name>
</gene>
<evidence type="ECO:0000313" key="3">
    <source>
        <dbReference type="Proteomes" id="UP000626109"/>
    </source>
</evidence>
<accession>A0A813ISD3</accession>
<organism evidence="2 3">
    <name type="scientific">Polarella glacialis</name>
    <name type="common">Dinoflagellate</name>
    <dbReference type="NCBI Taxonomy" id="89957"/>
    <lineage>
        <taxon>Eukaryota</taxon>
        <taxon>Sar</taxon>
        <taxon>Alveolata</taxon>
        <taxon>Dinophyceae</taxon>
        <taxon>Suessiales</taxon>
        <taxon>Suessiaceae</taxon>
        <taxon>Polarella</taxon>
    </lineage>
</organism>
<feature type="signal peptide" evidence="1">
    <location>
        <begin position="1"/>
        <end position="16"/>
    </location>
</feature>
<evidence type="ECO:0000313" key="2">
    <source>
        <dbReference type="EMBL" id="CAE8655024.1"/>
    </source>
</evidence>
<protein>
    <submittedName>
        <fullName evidence="2">Uncharacterized protein</fullName>
    </submittedName>
</protein>
<dbReference type="EMBL" id="CAJNNW010013101">
    <property type="protein sequence ID" value="CAE8655024.1"/>
    <property type="molecule type" value="Genomic_DNA"/>
</dbReference>
<keyword evidence="1" id="KW-0732">Signal</keyword>
<reference evidence="2" key="1">
    <citation type="submission" date="2021-02" db="EMBL/GenBank/DDBJ databases">
        <authorList>
            <person name="Dougan E. K."/>
            <person name="Rhodes N."/>
            <person name="Thang M."/>
            <person name="Chan C."/>
        </authorList>
    </citation>
    <scope>NUCLEOTIDE SEQUENCE</scope>
</reference>
<comment type="caution">
    <text evidence="2">The sequence shown here is derived from an EMBL/GenBank/DDBJ whole genome shotgun (WGS) entry which is preliminary data.</text>
</comment>
<evidence type="ECO:0000256" key="1">
    <source>
        <dbReference type="SAM" id="SignalP"/>
    </source>
</evidence>
<proteinExistence type="predicted"/>
<name>A0A813ISD3_POLGL</name>
<dbReference type="AlphaFoldDB" id="A0A813ISD3"/>
<feature type="chain" id="PRO_5032726680" evidence="1">
    <location>
        <begin position="17"/>
        <end position="199"/>
    </location>
</feature>
<dbReference type="Proteomes" id="UP000626109">
    <property type="component" value="Unassembled WGS sequence"/>
</dbReference>